<keyword evidence="6 10" id="KW-0067">ATP-binding</keyword>
<dbReference type="InterPro" id="IPR002306">
    <property type="entry name" value="Trp-tRNA-ligase"/>
</dbReference>
<dbReference type="GO" id="GO:0006436">
    <property type="term" value="P:tryptophanyl-tRNA aminoacylation"/>
    <property type="evidence" value="ECO:0007669"/>
    <property type="project" value="InterPro"/>
</dbReference>
<comment type="caution">
    <text evidence="11">The sequence shown here is derived from an EMBL/GenBank/DDBJ whole genome shotgun (WGS) entry which is preliminary data.</text>
</comment>
<evidence type="ECO:0000313" key="12">
    <source>
        <dbReference type="Proteomes" id="UP000245934"/>
    </source>
</evidence>
<name>A0A2V2MTV0_9EURY</name>
<dbReference type="GO" id="GO:0005524">
    <property type="term" value="F:ATP binding"/>
    <property type="evidence" value="ECO:0007669"/>
    <property type="project" value="UniProtKB-KW"/>
</dbReference>
<dbReference type="PRINTS" id="PR01039">
    <property type="entry name" value="TRNASYNTHTRP"/>
</dbReference>
<evidence type="ECO:0000256" key="4">
    <source>
        <dbReference type="ARBA" id="ARBA00022598"/>
    </source>
</evidence>
<keyword evidence="8 10" id="KW-0030">Aminoacyl-tRNA synthetase</keyword>
<evidence type="ECO:0000256" key="10">
    <source>
        <dbReference type="RuleBase" id="RU363036"/>
    </source>
</evidence>
<dbReference type="PANTHER" id="PTHR10055">
    <property type="entry name" value="TRYPTOPHANYL-TRNA SYNTHETASE"/>
    <property type="match status" value="1"/>
</dbReference>
<dbReference type="Gene3D" id="1.10.240.10">
    <property type="entry name" value="Tyrosyl-Transfer RNA Synthetase"/>
    <property type="match status" value="1"/>
</dbReference>
<dbReference type="PROSITE" id="PS00178">
    <property type="entry name" value="AA_TRNA_LIGASE_I"/>
    <property type="match status" value="1"/>
</dbReference>
<dbReference type="NCBIfam" id="NF008926">
    <property type="entry name" value="PRK12285.1-3"/>
    <property type="match status" value="1"/>
</dbReference>
<keyword evidence="7 10" id="KW-0648">Protein biosynthesis</keyword>
<accession>A0A2V2MTV0</accession>
<dbReference type="GO" id="GO:0005737">
    <property type="term" value="C:cytoplasm"/>
    <property type="evidence" value="ECO:0007669"/>
    <property type="project" value="TreeGrafter"/>
</dbReference>
<dbReference type="InterPro" id="IPR002305">
    <property type="entry name" value="aa-tRNA-synth_Ic"/>
</dbReference>
<dbReference type="InterPro" id="IPR014729">
    <property type="entry name" value="Rossmann-like_a/b/a_fold"/>
</dbReference>
<dbReference type="Gene3D" id="3.40.50.620">
    <property type="entry name" value="HUPs"/>
    <property type="match status" value="1"/>
</dbReference>
<reference evidence="11 12" key="1">
    <citation type="submission" date="2018-05" db="EMBL/GenBank/DDBJ databases">
        <title>Draft genome of Methanospirillum stamsii Pt1.</title>
        <authorList>
            <person name="Dueholm M.S."/>
            <person name="Nielsen P.H."/>
            <person name="Bakmann L.F."/>
            <person name="Otzen D.E."/>
        </authorList>
    </citation>
    <scope>NUCLEOTIDE SEQUENCE [LARGE SCALE GENOMIC DNA]</scope>
    <source>
        <strain evidence="11 12">Pt1</strain>
    </source>
</reference>
<dbReference type="RefSeq" id="WP_109941973.1">
    <property type="nucleotide sequence ID" value="NZ_CP176366.1"/>
</dbReference>
<gene>
    <name evidence="11" type="ORF">DLD82_15245</name>
</gene>
<dbReference type="FunFam" id="3.40.50.620:FF:000207">
    <property type="entry name" value="Tryptophan--tRNA ligase"/>
    <property type="match status" value="1"/>
</dbReference>
<keyword evidence="3" id="KW-0963">Cytoplasm</keyword>
<proteinExistence type="inferred from homology"/>
<comment type="similarity">
    <text evidence="1 10">Belongs to the class-I aminoacyl-tRNA synthetase family.</text>
</comment>
<evidence type="ECO:0000256" key="1">
    <source>
        <dbReference type="ARBA" id="ARBA00005594"/>
    </source>
</evidence>
<dbReference type="GeneID" id="97608249"/>
<evidence type="ECO:0000256" key="2">
    <source>
        <dbReference type="ARBA" id="ARBA00013161"/>
    </source>
</evidence>
<dbReference type="OrthoDB" id="371821at2157"/>
<dbReference type="PANTHER" id="PTHR10055:SF5">
    <property type="entry name" value="TRYPTOPHAN--TRNA LIGASE"/>
    <property type="match status" value="1"/>
</dbReference>
<evidence type="ECO:0000256" key="6">
    <source>
        <dbReference type="ARBA" id="ARBA00022840"/>
    </source>
</evidence>
<sequence length="422" mass="47291">MNTESVNPWSSDQSVDIERLHVEFGIERIETVTDLLPDIPDFIRRGIVFGHRDYHQIANAIRNNEPFNVMTGFMPSGHPHLGHLMVMKEVVWHVQQGGRGYICIADREAHAVRNLSWDDCRMYGDEYLSCLFALGYHGNTYEQSTNRVVQDLAFEASAKVNFSELSAIYGFTPDTDIGHAMSVLTQVADILHPQVNDDPAPTIVPVGLDQDPHIRLTRGVAHKLRMFTVEDRNTHVSVRSKEAPEEAMKAVNKAFKGSKRYEGHIDITNVPLDVVKKTVRAIERTHGGYGFVTPSATFHRFMPGLTGGKMSSSVPESIIGFFEDDKTVTKKVMSALTGGRMTLQEQKELGGEPDTCPVFLLNLFHMVPEDAELAEIRRQCKAGELMCGKCKKDSAARVTEFLKEFREKKAVAAEKIRSEKNC</sequence>
<protein>
    <recommendedName>
        <fullName evidence="2">tryptophan--tRNA ligase</fullName>
        <ecNumber evidence="2">6.1.1.2</ecNumber>
    </recommendedName>
    <alternativeName>
        <fullName evidence="9">Tryptophanyl-tRNA synthetase</fullName>
    </alternativeName>
</protein>
<organism evidence="11 12">
    <name type="scientific">Methanospirillum stamsii</name>
    <dbReference type="NCBI Taxonomy" id="1277351"/>
    <lineage>
        <taxon>Archaea</taxon>
        <taxon>Methanobacteriati</taxon>
        <taxon>Methanobacteriota</taxon>
        <taxon>Stenosarchaea group</taxon>
        <taxon>Methanomicrobia</taxon>
        <taxon>Methanomicrobiales</taxon>
        <taxon>Methanospirillaceae</taxon>
        <taxon>Methanospirillum</taxon>
    </lineage>
</organism>
<keyword evidence="5 10" id="KW-0547">Nucleotide-binding</keyword>
<evidence type="ECO:0000313" key="11">
    <source>
        <dbReference type="EMBL" id="PWR70839.1"/>
    </source>
</evidence>
<evidence type="ECO:0000256" key="3">
    <source>
        <dbReference type="ARBA" id="ARBA00022490"/>
    </source>
</evidence>
<evidence type="ECO:0000256" key="5">
    <source>
        <dbReference type="ARBA" id="ARBA00022741"/>
    </source>
</evidence>
<dbReference type="SUPFAM" id="SSF52374">
    <property type="entry name" value="Nucleotidylyl transferase"/>
    <property type="match status" value="1"/>
</dbReference>
<keyword evidence="4 10" id="KW-0436">Ligase</keyword>
<dbReference type="AlphaFoldDB" id="A0A2V2MTV0"/>
<dbReference type="GO" id="GO:0004830">
    <property type="term" value="F:tryptophan-tRNA ligase activity"/>
    <property type="evidence" value="ECO:0007669"/>
    <property type="project" value="UniProtKB-EC"/>
</dbReference>
<evidence type="ECO:0000256" key="8">
    <source>
        <dbReference type="ARBA" id="ARBA00023146"/>
    </source>
</evidence>
<dbReference type="EMBL" id="QGMZ01000039">
    <property type="protein sequence ID" value="PWR70839.1"/>
    <property type="molecule type" value="Genomic_DNA"/>
</dbReference>
<dbReference type="EC" id="6.1.1.2" evidence="2"/>
<keyword evidence="12" id="KW-1185">Reference proteome</keyword>
<evidence type="ECO:0000256" key="9">
    <source>
        <dbReference type="ARBA" id="ARBA00030268"/>
    </source>
</evidence>
<dbReference type="Proteomes" id="UP000245934">
    <property type="component" value="Unassembled WGS sequence"/>
</dbReference>
<dbReference type="Pfam" id="PF00579">
    <property type="entry name" value="tRNA-synt_1b"/>
    <property type="match status" value="1"/>
</dbReference>
<evidence type="ECO:0000256" key="7">
    <source>
        <dbReference type="ARBA" id="ARBA00022917"/>
    </source>
</evidence>
<dbReference type="InterPro" id="IPR001412">
    <property type="entry name" value="aa-tRNA-synth_I_CS"/>
</dbReference>